<sequence length="39" mass="4908">MIVNPRIHLQLLWKYYPNGISFPYFKYFVQYPTSCWVFF</sequence>
<name>A0ACC0X9C8_9ROSI</name>
<accession>A0ACC0X9C8</accession>
<dbReference type="EMBL" id="CM047749">
    <property type="protein sequence ID" value="KAJ0011398.1"/>
    <property type="molecule type" value="Genomic_DNA"/>
</dbReference>
<evidence type="ECO:0000313" key="2">
    <source>
        <dbReference type="Proteomes" id="UP001163603"/>
    </source>
</evidence>
<organism evidence="1 2">
    <name type="scientific">Pistacia integerrima</name>
    <dbReference type="NCBI Taxonomy" id="434235"/>
    <lineage>
        <taxon>Eukaryota</taxon>
        <taxon>Viridiplantae</taxon>
        <taxon>Streptophyta</taxon>
        <taxon>Embryophyta</taxon>
        <taxon>Tracheophyta</taxon>
        <taxon>Spermatophyta</taxon>
        <taxon>Magnoliopsida</taxon>
        <taxon>eudicotyledons</taxon>
        <taxon>Gunneridae</taxon>
        <taxon>Pentapetalae</taxon>
        <taxon>rosids</taxon>
        <taxon>malvids</taxon>
        <taxon>Sapindales</taxon>
        <taxon>Anacardiaceae</taxon>
        <taxon>Pistacia</taxon>
    </lineage>
</organism>
<evidence type="ECO:0000313" key="1">
    <source>
        <dbReference type="EMBL" id="KAJ0011398.1"/>
    </source>
</evidence>
<dbReference type="Proteomes" id="UP001163603">
    <property type="component" value="Chromosome 14"/>
</dbReference>
<keyword evidence="2" id="KW-1185">Reference proteome</keyword>
<proteinExistence type="predicted"/>
<protein>
    <submittedName>
        <fullName evidence="1">Uncharacterized protein</fullName>
    </submittedName>
</protein>
<reference evidence="2" key="1">
    <citation type="journal article" date="2023" name="G3 (Bethesda)">
        <title>Genome assembly and association tests identify interacting loci associated with vigor, precocity, and sex in interspecific pistachio rootstocks.</title>
        <authorList>
            <person name="Palmer W."/>
            <person name="Jacygrad E."/>
            <person name="Sagayaradj S."/>
            <person name="Cavanaugh K."/>
            <person name="Han R."/>
            <person name="Bertier L."/>
            <person name="Beede B."/>
            <person name="Kafkas S."/>
            <person name="Golino D."/>
            <person name="Preece J."/>
            <person name="Michelmore R."/>
        </authorList>
    </citation>
    <scope>NUCLEOTIDE SEQUENCE [LARGE SCALE GENOMIC DNA]</scope>
</reference>
<gene>
    <name evidence="1" type="ORF">Pint_33228</name>
</gene>
<comment type="caution">
    <text evidence="1">The sequence shown here is derived from an EMBL/GenBank/DDBJ whole genome shotgun (WGS) entry which is preliminary data.</text>
</comment>